<feature type="compositionally biased region" description="Low complexity" evidence="1">
    <location>
        <begin position="53"/>
        <end position="66"/>
    </location>
</feature>
<dbReference type="STRING" id="5875.Q4N2X8"/>
<dbReference type="SUPFAM" id="SSF48371">
    <property type="entry name" value="ARM repeat"/>
    <property type="match status" value="1"/>
</dbReference>
<dbReference type="EMBL" id="AAGK01000004">
    <property type="protein sequence ID" value="EAN31566.1"/>
    <property type="molecule type" value="Genomic_DNA"/>
</dbReference>
<feature type="compositionally biased region" description="Acidic residues" evidence="1">
    <location>
        <begin position="11"/>
        <end position="31"/>
    </location>
</feature>
<organism evidence="3 4">
    <name type="scientific">Theileria parva</name>
    <name type="common">East coast fever infection agent</name>
    <dbReference type="NCBI Taxonomy" id="5875"/>
    <lineage>
        <taxon>Eukaryota</taxon>
        <taxon>Sar</taxon>
        <taxon>Alveolata</taxon>
        <taxon>Apicomplexa</taxon>
        <taxon>Aconoidasida</taxon>
        <taxon>Piroplasmida</taxon>
        <taxon>Theileriidae</taxon>
        <taxon>Theileria</taxon>
    </lineage>
</organism>
<feature type="region of interest" description="Disordered" evidence="1">
    <location>
        <begin position="492"/>
        <end position="515"/>
    </location>
</feature>
<name>Q4N2X8_THEPA</name>
<comment type="caution">
    <text evidence="3">The sequence shown here is derived from an EMBL/GenBank/DDBJ whole genome shotgun (WGS) entry which is preliminary data.</text>
</comment>
<feature type="region of interest" description="Disordered" evidence="1">
    <location>
        <begin position="1200"/>
        <end position="1266"/>
    </location>
</feature>
<sequence length="1371" mass="156860">MLKKSTGKDDEIFEMIDESDSTEDSDDEDYNLGDNLFTNQNKSKPNKSRKLSTKSNNSRNKTTNITPKTLNSALKNGNHSLKSDTPIKSASKEVLASRLFEIIIGRKHARLSSCLQRIYLSLSSEDKFVTIAEILSFIIECSGFTPNLVHYSYLDNSSPTKTTNETNELEWDVFKNLYNNLPNRVNFDQITQLTNEDSSNGVNPRGGNSSMELEDSEVYGSSINFENGHSLSHTFYSVCNRRMKFLNKKLDYKEGWMIDFGSVGFHRFCEFFNELILQVELPYFQHLLTLIEYVFVLSTCQYRGVRLLSTVACNELIKSLLLKLDVLKKDQVVLRKQLLVEADLDKRAATRLGGDSALSNSTVELYKRVNLVNITCSAIVNMVKTSFYVNYSAKSFDIVGDLRVVSAYYLVVHSIINPELYHHSLYMELVTSLLSNMDDNLPLLLKFILINGDVLEKKIMERVLRIYTGENNEVNQLIEFIHLKHSCSQTSDKLANTDDTDNTNNTDKLDPTDNGVKTDKLDSNIVVIDDETVYNKIVNSNNKYIGCVYLLKELPKFKVSLKLDLNLTNVKSKYQNLFSGNNKPYHHHVYNFNTGKGNSGGEDYMENMRVMCNSMLKHSEKESYNQFVNNLVSDLVELNFFDPEFSYFTLSNYVTFLNPPQLHTLYNTILLQLLKSLSSTGSSTDLGTGVTSSLDDFITNCDELYKLNKTTENNLLTLLNMFNEVVRMNVTKSNKFKVVDLVLKSLDYLLNSPNLLSISLNILSNLSETGEEAKDISSNTTLKNKINSFFNTNFNQLYEFVVDLKSDTNVDNTDDVMRVLYILNSLMSSFNFVKLDETKFTTLFNKSFDMMLSDSTTGRTDLVDELMVFYYLVYEYIILKTINTDYYFDFLPQLHNKLLLMLLNKPKFSNDTEKFITVSTALSILKLSNIDFLKNNYSFTMSSSTVNQLLNYVTDLFLSLYQSNKSILKLSQKKSKLNILNDGCVTISYKYTNSTTCLDTLNILYVAESVVYQYAKTLNKSVYDSNISIIILLNSCSGYERVRVASQKFLEILSKLDLTLFNLISLHCMTTLYELSQFSLLSSVITLFNQFENGGILQFIYHLLSYIKKSQSNHNLQQYIRPILLENPSVKTASDEKYNNILKLIKLLKDNQQLYLVKYMEKLFNVEVDDDFNDNLLTLRRNLNVKSVEQLCANILNSIPKQSKSTSKPTKSISEFFKPSSKVDKPDSKLDKTSLQLPELGTEVHKPTAQQTKPSSKHLKNKRKRMKEAGTTLLPHDFYQFNDNTTHSLDSNSVNKEESSPEIVRNYTKRTLLPSMGIKNKFEPIELRDDELNLEDLETFNELEPFEDVIEVPDDLSPTKLTLKSSSLHFP</sequence>
<feature type="region of interest" description="Disordered" evidence="1">
    <location>
        <begin position="1"/>
        <end position="85"/>
    </location>
</feature>
<keyword evidence="4" id="KW-1185">Reference proteome</keyword>
<dbReference type="GeneID" id="3501102"/>
<accession>Q4N2X8</accession>
<gene>
    <name evidence="3" type="ordered locus">TP04_0214</name>
</gene>
<dbReference type="OMA" id="CEFFNEL"/>
<evidence type="ECO:0000313" key="4">
    <source>
        <dbReference type="Proteomes" id="UP000001949"/>
    </source>
</evidence>
<evidence type="ECO:0000313" key="3">
    <source>
        <dbReference type="EMBL" id="EAN31566.1"/>
    </source>
</evidence>
<proteinExistence type="predicted"/>
<feature type="compositionally biased region" description="Polar residues" evidence="1">
    <location>
        <begin position="67"/>
        <end position="80"/>
    </location>
</feature>
<feature type="compositionally biased region" description="Basic and acidic residues" evidence="1">
    <location>
        <begin position="1221"/>
        <end position="1232"/>
    </location>
</feature>
<evidence type="ECO:0000256" key="1">
    <source>
        <dbReference type="SAM" id="MobiDB-lite"/>
    </source>
</evidence>
<feature type="compositionally biased region" description="Basic and acidic residues" evidence="1">
    <location>
        <begin position="1"/>
        <end position="10"/>
    </location>
</feature>
<dbReference type="eggNOG" id="ENOG502RSXX">
    <property type="taxonomic scope" value="Eukaryota"/>
</dbReference>
<dbReference type="VEuPathDB" id="PiroplasmaDB:TpMuguga_04g00214"/>
<dbReference type="InterPro" id="IPR013721">
    <property type="entry name" value="STAG"/>
</dbReference>
<evidence type="ECO:0000259" key="2">
    <source>
        <dbReference type="Pfam" id="PF08514"/>
    </source>
</evidence>
<reference evidence="3 4" key="1">
    <citation type="journal article" date="2005" name="Science">
        <title>Genome sequence of Theileria parva, a bovine pathogen that transforms lymphocytes.</title>
        <authorList>
            <person name="Gardner M.J."/>
            <person name="Bishop R."/>
            <person name="Shah T."/>
            <person name="de Villiers E.P."/>
            <person name="Carlton J.M."/>
            <person name="Hall N."/>
            <person name="Ren Q."/>
            <person name="Paulsen I.T."/>
            <person name="Pain A."/>
            <person name="Berriman M."/>
            <person name="Wilson R.J.M."/>
            <person name="Sato S."/>
            <person name="Ralph S.A."/>
            <person name="Mann D.J."/>
            <person name="Xiong Z."/>
            <person name="Shallom S.J."/>
            <person name="Weidman J."/>
            <person name="Jiang L."/>
            <person name="Lynn J."/>
            <person name="Weaver B."/>
            <person name="Shoaibi A."/>
            <person name="Domingo A.R."/>
            <person name="Wasawo D."/>
            <person name="Crabtree J."/>
            <person name="Wortman J.R."/>
            <person name="Haas B."/>
            <person name="Angiuoli S.V."/>
            <person name="Creasy T.H."/>
            <person name="Lu C."/>
            <person name="Suh B."/>
            <person name="Silva J.C."/>
            <person name="Utterback T.R."/>
            <person name="Feldblyum T.V."/>
            <person name="Pertea M."/>
            <person name="Allen J."/>
            <person name="Nierman W.C."/>
            <person name="Taracha E.L.N."/>
            <person name="Salzberg S.L."/>
            <person name="White O.R."/>
            <person name="Fitzhugh H.A."/>
            <person name="Morzaria S."/>
            <person name="Venter J.C."/>
            <person name="Fraser C.M."/>
            <person name="Nene V."/>
        </authorList>
    </citation>
    <scope>NUCLEOTIDE SEQUENCE [LARGE SCALE GENOMIC DNA]</scope>
    <source>
        <strain evidence="3 4">Muguga</strain>
    </source>
</reference>
<dbReference type="Pfam" id="PF08514">
    <property type="entry name" value="STAG"/>
    <property type="match status" value="1"/>
</dbReference>
<feature type="compositionally biased region" description="Low complexity" evidence="1">
    <location>
        <begin position="1200"/>
        <end position="1220"/>
    </location>
</feature>
<dbReference type="InterPro" id="IPR016024">
    <property type="entry name" value="ARM-type_fold"/>
</dbReference>
<dbReference type="Proteomes" id="UP000001949">
    <property type="component" value="Unassembled WGS sequence"/>
</dbReference>
<dbReference type="InParanoid" id="Q4N2X8"/>
<protein>
    <recommendedName>
        <fullName evidence="2">STAG domain-containing protein</fullName>
    </recommendedName>
</protein>
<dbReference type="RefSeq" id="XP_763849.1">
    <property type="nucleotide sequence ID" value="XM_758756.1"/>
</dbReference>
<dbReference type="KEGG" id="tpv:TP04_0214"/>
<feature type="domain" description="STAG" evidence="2">
    <location>
        <begin position="267"/>
        <end position="347"/>
    </location>
</feature>
<feature type="compositionally biased region" description="Basic residues" evidence="1">
    <location>
        <begin position="1255"/>
        <end position="1266"/>
    </location>
</feature>